<dbReference type="RefSeq" id="WP_220561769.1">
    <property type="nucleotide sequence ID" value="NZ_CP074133.1"/>
</dbReference>
<proteinExistence type="predicted"/>
<gene>
    <name evidence="1" type="ORF">KGD84_18890</name>
</gene>
<organism evidence="1 2">
    <name type="scientific">Nocardiopsis changdeensis</name>
    <dbReference type="NCBI Taxonomy" id="2831969"/>
    <lineage>
        <taxon>Bacteria</taxon>
        <taxon>Bacillati</taxon>
        <taxon>Actinomycetota</taxon>
        <taxon>Actinomycetes</taxon>
        <taxon>Streptosporangiales</taxon>
        <taxon>Nocardiopsidaceae</taxon>
        <taxon>Nocardiopsis</taxon>
    </lineage>
</organism>
<reference evidence="1 2" key="1">
    <citation type="submission" date="2021-05" db="EMBL/GenBank/DDBJ databases">
        <title>Direct Submission.</title>
        <authorList>
            <person name="Li K."/>
            <person name="Gao J."/>
        </authorList>
    </citation>
    <scope>NUCLEOTIDE SEQUENCE [LARGE SCALE GENOMIC DNA]</scope>
    <source>
        <strain evidence="1 2">Mg02</strain>
    </source>
</reference>
<protein>
    <submittedName>
        <fullName evidence="1">Uncharacterized protein</fullName>
    </submittedName>
</protein>
<dbReference type="Proteomes" id="UP000676079">
    <property type="component" value="Chromosome"/>
</dbReference>
<sequence>MLVAKAARDAQRAHRRHVQVQEAEHALLLREHHIRSRLRAGATRFDDADREILHRFVLEACRDLARECGDHCGGPVPERGPNAAAVLRWAGVGPDDHTTWPVHRGDCALTGSSVRTRADV</sequence>
<dbReference type="EMBL" id="CP074133">
    <property type="protein sequence ID" value="QUX20573.1"/>
    <property type="molecule type" value="Genomic_DNA"/>
</dbReference>
<keyword evidence="2" id="KW-1185">Reference proteome</keyword>
<evidence type="ECO:0000313" key="2">
    <source>
        <dbReference type="Proteomes" id="UP000676079"/>
    </source>
</evidence>
<accession>A0ABX8BJI4</accession>
<name>A0ABX8BJI4_9ACTN</name>
<evidence type="ECO:0000313" key="1">
    <source>
        <dbReference type="EMBL" id="QUX20573.1"/>
    </source>
</evidence>